<name>A0AAD5RQX9_9PEZI</name>
<comment type="caution">
    <text evidence="3">The sequence shown here is derived from an EMBL/GenBank/DDBJ whole genome shotgun (WGS) entry which is preliminary data.</text>
</comment>
<evidence type="ECO:0000256" key="1">
    <source>
        <dbReference type="SAM" id="MobiDB-lite"/>
    </source>
</evidence>
<dbReference type="InterPro" id="IPR011043">
    <property type="entry name" value="Gal_Oxase/kelch_b-propeller"/>
</dbReference>
<evidence type="ECO:0000313" key="4">
    <source>
        <dbReference type="Proteomes" id="UP001201980"/>
    </source>
</evidence>
<feature type="compositionally biased region" description="Low complexity" evidence="1">
    <location>
        <begin position="522"/>
        <end position="536"/>
    </location>
</feature>
<feature type="region of interest" description="Disordered" evidence="1">
    <location>
        <begin position="420"/>
        <end position="445"/>
    </location>
</feature>
<dbReference type="InterPro" id="IPR015915">
    <property type="entry name" value="Kelch-typ_b-propeller"/>
</dbReference>
<evidence type="ECO:0000313" key="3">
    <source>
        <dbReference type="EMBL" id="KAJ2901289.1"/>
    </source>
</evidence>
<evidence type="ECO:0008006" key="5">
    <source>
        <dbReference type="Google" id="ProtNLM"/>
    </source>
</evidence>
<feature type="compositionally biased region" description="Low complexity" evidence="1">
    <location>
        <begin position="436"/>
        <end position="445"/>
    </location>
</feature>
<keyword evidence="2" id="KW-1133">Transmembrane helix</keyword>
<dbReference type="Proteomes" id="UP001201980">
    <property type="component" value="Unassembled WGS sequence"/>
</dbReference>
<feature type="region of interest" description="Disordered" evidence="1">
    <location>
        <begin position="473"/>
        <end position="540"/>
    </location>
</feature>
<feature type="region of interest" description="Disordered" evidence="1">
    <location>
        <begin position="589"/>
        <end position="613"/>
    </location>
</feature>
<dbReference type="Gene3D" id="2.120.10.80">
    <property type="entry name" value="Kelch-type beta propeller"/>
    <property type="match status" value="1"/>
</dbReference>
<sequence>MTIPTPTVPLEDICSVVYNNTLYTYSSQAFQSLEFAEGAQWAELPSGVAVDGGVCVGTTPDSSAEAAFYVVGGTSNDSDYQGLQKFTYSAGEWESVSLSAPVTQSRLWHGAAYINDSDTILMYAGSQDGSQNPSTQTFTIHIADNHSVLAWESIAPPTISPILLPWSESHVVLVGGSTDNTAVMIFSTDGGWADSGASLEDPIADGMKASLVGGDDGCKNLYTYGMSTSPNEVNRTVLIDGSGQPIVNSAPITKRELTLDHWPRYNSSLAPKATRSSYAVATDESGLVVIAGGNEDDVFCMFQSTENEWMDAGAIFSEKKVAIESIPSSSVSETSTAIDTSGPTTTGTEGASSSSISSDGISPNTLLGAVLGSILGAAVILIIALFLLRRRKQRLAYVEAGHARRDSGAAAMEKHDVGFATDFSNPGSGASGGFHGHQQQDSQSSFSSMAILMGKMGQNKQQAALPVMRKPSFNKASKDSEGPPKPIMNPPMPRENPAPIMVARDERGVSFSSDVEDPPNRPQGQQTGTEPQGTRRSSGWNKYWSGGSALNILGFNNSKRNTVGSVSSSKYSDPHRITQDSATVPALRLDPNERLPPLGLQRVNSGSPTIAQYSSKTPLKEGMVGQIERPMSRDSMSNYSSGIPTSVQESWDPIDSKRPWGTDRAPSSAYSQTSMYPTPLGYPNHSDHPMPKLGTSSISQQPQLAMASVSTDMSWLNLGEQARGR</sequence>
<gene>
    <name evidence="3" type="ORF">MKZ38_001998</name>
</gene>
<feature type="region of interest" description="Disordered" evidence="1">
    <location>
        <begin position="332"/>
        <end position="359"/>
    </location>
</feature>
<feature type="compositionally biased region" description="Pro residues" evidence="1">
    <location>
        <begin position="483"/>
        <end position="496"/>
    </location>
</feature>
<feature type="compositionally biased region" description="Polar residues" evidence="1">
    <location>
        <begin position="602"/>
        <end position="613"/>
    </location>
</feature>
<keyword evidence="2" id="KW-0472">Membrane</keyword>
<proteinExistence type="predicted"/>
<feature type="region of interest" description="Disordered" evidence="1">
    <location>
        <begin position="632"/>
        <end position="706"/>
    </location>
</feature>
<feature type="transmembrane region" description="Helical" evidence="2">
    <location>
        <begin position="366"/>
        <end position="388"/>
    </location>
</feature>
<dbReference type="EMBL" id="JAKWBI020000158">
    <property type="protein sequence ID" value="KAJ2901289.1"/>
    <property type="molecule type" value="Genomic_DNA"/>
</dbReference>
<dbReference type="SUPFAM" id="SSF50965">
    <property type="entry name" value="Galactose oxidase, central domain"/>
    <property type="match status" value="1"/>
</dbReference>
<reference evidence="3" key="1">
    <citation type="submission" date="2022-07" db="EMBL/GenBank/DDBJ databases">
        <title>Draft genome sequence of Zalerion maritima ATCC 34329, a (micro)plastics degrading marine fungus.</title>
        <authorList>
            <person name="Paco A."/>
            <person name="Goncalves M.F.M."/>
            <person name="Rocha-Santos T.A.P."/>
            <person name="Alves A."/>
        </authorList>
    </citation>
    <scope>NUCLEOTIDE SEQUENCE</scope>
    <source>
        <strain evidence="3">ATCC 34329</strain>
    </source>
</reference>
<accession>A0AAD5RQX9</accession>
<dbReference type="AlphaFoldDB" id="A0AAD5RQX9"/>
<keyword evidence="4" id="KW-1185">Reference proteome</keyword>
<evidence type="ECO:0000256" key="2">
    <source>
        <dbReference type="SAM" id="Phobius"/>
    </source>
</evidence>
<organism evidence="3 4">
    <name type="scientific">Zalerion maritima</name>
    <dbReference type="NCBI Taxonomy" id="339359"/>
    <lineage>
        <taxon>Eukaryota</taxon>
        <taxon>Fungi</taxon>
        <taxon>Dikarya</taxon>
        <taxon>Ascomycota</taxon>
        <taxon>Pezizomycotina</taxon>
        <taxon>Sordariomycetes</taxon>
        <taxon>Lulworthiomycetidae</taxon>
        <taxon>Lulworthiales</taxon>
        <taxon>Lulworthiaceae</taxon>
        <taxon>Zalerion</taxon>
    </lineage>
</organism>
<keyword evidence="2" id="KW-0812">Transmembrane</keyword>
<feature type="compositionally biased region" description="Polar residues" evidence="1">
    <location>
        <begin position="634"/>
        <end position="649"/>
    </location>
</feature>
<protein>
    <recommendedName>
        <fullName evidence="5">Pre-mRNA splicing factor CLF1</fullName>
    </recommendedName>
</protein>
<feature type="compositionally biased region" description="Polar residues" evidence="1">
    <location>
        <begin position="694"/>
        <end position="706"/>
    </location>
</feature>